<protein>
    <submittedName>
        <fullName evidence="2">Uncharacterized protein</fullName>
    </submittedName>
</protein>
<dbReference type="InParanoid" id="A0A2T3AQK4"/>
<dbReference type="EMBL" id="KZ679018">
    <property type="protein sequence ID" value="PSS08544.1"/>
    <property type="molecule type" value="Genomic_DNA"/>
</dbReference>
<dbReference type="GeneID" id="36569380"/>
<feature type="non-terminal residue" evidence="2">
    <location>
        <position position="1"/>
    </location>
</feature>
<keyword evidence="1" id="KW-1133">Transmembrane helix</keyword>
<evidence type="ECO:0000256" key="1">
    <source>
        <dbReference type="SAM" id="Phobius"/>
    </source>
</evidence>
<sequence length="67" mass="8082">TRPNKKLLDRYLSPFKVTYITLNRLAYKLKLLLVFKIYLMFYIFLLELYYYKAGIILELLSLDVIKG</sequence>
<evidence type="ECO:0000313" key="3">
    <source>
        <dbReference type="Proteomes" id="UP000241818"/>
    </source>
</evidence>
<keyword evidence="1" id="KW-0472">Membrane</keyword>
<dbReference type="RefSeq" id="XP_024716942.1">
    <property type="nucleotide sequence ID" value="XM_024861299.1"/>
</dbReference>
<keyword evidence="1" id="KW-0812">Transmembrane</keyword>
<dbReference type="Proteomes" id="UP000241818">
    <property type="component" value="Unassembled WGS sequence"/>
</dbReference>
<organism evidence="2 3">
    <name type="scientific">Amorphotheca resinae ATCC 22711</name>
    <dbReference type="NCBI Taxonomy" id="857342"/>
    <lineage>
        <taxon>Eukaryota</taxon>
        <taxon>Fungi</taxon>
        <taxon>Dikarya</taxon>
        <taxon>Ascomycota</taxon>
        <taxon>Pezizomycotina</taxon>
        <taxon>Leotiomycetes</taxon>
        <taxon>Helotiales</taxon>
        <taxon>Amorphothecaceae</taxon>
        <taxon>Amorphotheca</taxon>
    </lineage>
</organism>
<dbReference type="AlphaFoldDB" id="A0A2T3AQK4"/>
<accession>A0A2T3AQK4</accession>
<evidence type="ECO:0000313" key="2">
    <source>
        <dbReference type="EMBL" id="PSS08544.1"/>
    </source>
</evidence>
<name>A0A2T3AQK4_AMORE</name>
<reference evidence="2 3" key="1">
    <citation type="journal article" date="2018" name="New Phytol.">
        <title>Comparative genomics and transcriptomics depict ericoid mycorrhizal fungi as versatile saprotrophs and plant mutualists.</title>
        <authorList>
            <person name="Martino E."/>
            <person name="Morin E."/>
            <person name="Grelet G.A."/>
            <person name="Kuo A."/>
            <person name="Kohler A."/>
            <person name="Daghino S."/>
            <person name="Barry K.W."/>
            <person name="Cichocki N."/>
            <person name="Clum A."/>
            <person name="Dockter R.B."/>
            <person name="Hainaut M."/>
            <person name="Kuo R.C."/>
            <person name="LaButti K."/>
            <person name="Lindahl B.D."/>
            <person name="Lindquist E.A."/>
            <person name="Lipzen A."/>
            <person name="Khouja H.R."/>
            <person name="Magnuson J."/>
            <person name="Murat C."/>
            <person name="Ohm R.A."/>
            <person name="Singer S.W."/>
            <person name="Spatafora J.W."/>
            <person name="Wang M."/>
            <person name="Veneault-Fourrey C."/>
            <person name="Henrissat B."/>
            <person name="Grigoriev I.V."/>
            <person name="Martin F.M."/>
            <person name="Perotto S."/>
        </authorList>
    </citation>
    <scope>NUCLEOTIDE SEQUENCE [LARGE SCALE GENOMIC DNA]</scope>
    <source>
        <strain evidence="2 3">ATCC 22711</strain>
    </source>
</reference>
<gene>
    <name evidence="2" type="ORF">M430DRAFT_109687</name>
</gene>
<feature type="transmembrane region" description="Helical" evidence="1">
    <location>
        <begin position="31"/>
        <end position="51"/>
    </location>
</feature>
<keyword evidence="3" id="KW-1185">Reference proteome</keyword>
<proteinExistence type="predicted"/>